<feature type="region of interest" description="Disordered" evidence="1">
    <location>
        <begin position="20"/>
        <end position="73"/>
    </location>
</feature>
<gene>
    <name evidence="2" type="ORF">SSLN_LOCUS1424</name>
</gene>
<sequence>MWEWAHWLMDRRTRLRAPQYDLAPKAHTPGFTNSGDMEQPSPSDSKSTGETIDTHITYTEPTAWSSGSVRLAD</sequence>
<evidence type="ECO:0000313" key="4">
    <source>
        <dbReference type="WBParaSite" id="SSLN_0000148001-mRNA-1"/>
    </source>
</evidence>
<dbReference type="Proteomes" id="UP000275846">
    <property type="component" value="Unassembled WGS sequence"/>
</dbReference>
<feature type="compositionally biased region" description="Polar residues" evidence="1">
    <location>
        <begin position="30"/>
        <end position="73"/>
    </location>
</feature>
<evidence type="ECO:0000256" key="1">
    <source>
        <dbReference type="SAM" id="MobiDB-lite"/>
    </source>
</evidence>
<reference evidence="2 3" key="2">
    <citation type="submission" date="2018-11" db="EMBL/GenBank/DDBJ databases">
        <authorList>
            <consortium name="Pathogen Informatics"/>
        </authorList>
    </citation>
    <scope>NUCLEOTIDE SEQUENCE [LARGE SCALE GENOMIC DNA]</scope>
    <source>
        <strain evidence="2 3">NST_G2</strain>
    </source>
</reference>
<organism evidence="4">
    <name type="scientific">Schistocephalus solidus</name>
    <name type="common">Tapeworm</name>
    <dbReference type="NCBI Taxonomy" id="70667"/>
    <lineage>
        <taxon>Eukaryota</taxon>
        <taxon>Metazoa</taxon>
        <taxon>Spiralia</taxon>
        <taxon>Lophotrochozoa</taxon>
        <taxon>Platyhelminthes</taxon>
        <taxon>Cestoda</taxon>
        <taxon>Eucestoda</taxon>
        <taxon>Diphyllobothriidea</taxon>
        <taxon>Diphyllobothriidae</taxon>
        <taxon>Schistocephalus</taxon>
    </lineage>
</organism>
<evidence type="ECO:0000313" key="3">
    <source>
        <dbReference type="Proteomes" id="UP000275846"/>
    </source>
</evidence>
<evidence type="ECO:0000313" key="2">
    <source>
        <dbReference type="EMBL" id="VDL87745.1"/>
    </source>
</evidence>
<protein>
    <submittedName>
        <fullName evidence="2 4">Uncharacterized protein</fullName>
    </submittedName>
</protein>
<reference evidence="4" key="1">
    <citation type="submission" date="2016-06" db="UniProtKB">
        <authorList>
            <consortium name="WormBaseParasite"/>
        </authorList>
    </citation>
    <scope>IDENTIFICATION</scope>
</reference>
<dbReference type="EMBL" id="UYSU01003078">
    <property type="protein sequence ID" value="VDL87745.1"/>
    <property type="molecule type" value="Genomic_DNA"/>
</dbReference>
<keyword evidence="3" id="KW-1185">Reference proteome</keyword>
<proteinExistence type="predicted"/>
<accession>A0A183SB26</accession>
<dbReference type="WBParaSite" id="SSLN_0000148001-mRNA-1">
    <property type="protein sequence ID" value="SSLN_0000148001-mRNA-1"/>
    <property type="gene ID" value="SSLN_0000148001"/>
</dbReference>
<name>A0A183SB26_SCHSO</name>
<dbReference type="AlphaFoldDB" id="A0A183SB26"/>